<evidence type="ECO:0000313" key="2">
    <source>
        <dbReference type="EMBL" id="KAK9887580.1"/>
    </source>
</evidence>
<protein>
    <recommendedName>
        <fullName evidence="1">EB domain-containing protein</fullName>
    </recommendedName>
</protein>
<organism evidence="2 3">
    <name type="scientific">Henosepilachna vigintioctopunctata</name>
    <dbReference type="NCBI Taxonomy" id="420089"/>
    <lineage>
        <taxon>Eukaryota</taxon>
        <taxon>Metazoa</taxon>
        <taxon>Ecdysozoa</taxon>
        <taxon>Arthropoda</taxon>
        <taxon>Hexapoda</taxon>
        <taxon>Insecta</taxon>
        <taxon>Pterygota</taxon>
        <taxon>Neoptera</taxon>
        <taxon>Endopterygota</taxon>
        <taxon>Coleoptera</taxon>
        <taxon>Polyphaga</taxon>
        <taxon>Cucujiformia</taxon>
        <taxon>Coccinelloidea</taxon>
        <taxon>Coccinellidae</taxon>
        <taxon>Epilachninae</taxon>
        <taxon>Epilachnini</taxon>
        <taxon>Henosepilachna</taxon>
    </lineage>
</organism>
<comment type="caution">
    <text evidence="2">The sequence shown here is derived from an EMBL/GenBank/DDBJ whole genome shotgun (WGS) entry which is preliminary data.</text>
</comment>
<feature type="domain" description="EB" evidence="1">
    <location>
        <begin position="109"/>
        <end position="157"/>
    </location>
</feature>
<dbReference type="Pfam" id="PF01683">
    <property type="entry name" value="EB"/>
    <property type="match status" value="1"/>
</dbReference>
<dbReference type="AlphaFoldDB" id="A0AAW1V275"/>
<reference evidence="2 3" key="1">
    <citation type="submission" date="2023-03" db="EMBL/GenBank/DDBJ databases">
        <title>Genome insight into feeding habits of ladybird beetles.</title>
        <authorList>
            <person name="Li H.-S."/>
            <person name="Huang Y.-H."/>
            <person name="Pang H."/>
        </authorList>
    </citation>
    <scope>NUCLEOTIDE SEQUENCE [LARGE SCALE GENOMIC DNA]</scope>
    <source>
        <strain evidence="2">SYSU_2023b</strain>
        <tissue evidence="2">Whole body</tissue>
    </source>
</reference>
<dbReference type="InterPro" id="IPR006149">
    <property type="entry name" value="EB_dom"/>
</dbReference>
<dbReference type="Proteomes" id="UP001431783">
    <property type="component" value="Unassembled WGS sequence"/>
</dbReference>
<proteinExistence type="predicted"/>
<evidence type="ECO:0000259" key="1">
    <source>
        <dbReference type="Pfam" id="PF01683"/>
    </source>
</evidence>
<sequence>MFHLDIRIIYIISTSLNVLCTETYDDLRNGSDDDLFPCLENSDCERVNGTCENLFCKCNNSYNCKAAIPILVNKLGESCETIKECNIEYSVCDENKKCSCINEYIHSSNERKCLKTASGLGGDCEESAQCYNKTPLTVCQENKCVCQQHMHEYNRSCYKNVGKYSGWLPFGLDLQVVTFY</sequence>
<dbReference type="EMBL" id="JARQZJ010000114">
    <property type="protein sequence ID" value="KAK9887580.1"/>
    <property type="molecule type" value="Genomic_DNA"/>
</dbReference>
<evidence type="ECO:0000313" key="3">
    <source>
        <dbReference type="Proteomes" id="UP001431783"/>
    </source>
</evidence>
<gene>
    <name evidence="2" type="ORF">WA026_023388</name>
</gene>
<accession>A0AAW1V275</accession>
<name>A0AAW1V275_9CUCU</name>
<keyword evidence="3" id="KW-1185">Reference proteome</keyword>